<comment type="similarity">
    <text evidence="10">Belongs to the glycosyltransferase 22 family. PIGZ subfamily.</text>
</comment>
<dbReference type="GO" id="GO:0000026">
    <property type="term" value="F:alpha-1,2-mannosyltransferase activity"/>
    <property type="evidence" value="ECO:0007669"/>
    <property type="project" value="TreeGrafter"/>
</dbReference>
<dbReference type="KEGG" id="ker:91102416"/>
<keyword evidence="7 11" id="KW-0256">Endoplasmic reticulum</keyword>
<feature type="transmembrane region" description="Helical" evidence="11">
    <location>
        <begin position="175"/>
        <end position="197"/>
    </location>
</feature>
<protein>
    <recommendedName>
        <fullName evidence="11">Mannosyltransferase</fullName>
        <ecNumber evidence="11">2.4.1.-</ecNumber>
    </recommendedName>
</protein>
<dbReference type="GeneID" id="91102416"/>
<dbReference type="GO" id="GO:0006506">
    <property type="term" value="P:GPI anchor biosynthetic process"/>
    <property type="evidence" value="ECO:0007669"/>
    <property type="project" value="UniProtKB-KW"/>
</dbReference>
<proteinExistence type="inferred from homology"/>
<keyword evidence="9 11" id="KW-0472">Membrane</keyword>
<evidence type="ECO:0000256" key="9">
    <source>
        <dbReference type="ARBA" id="ARBA00023136"/>
    </source>
</evidence>
<evidence type="ECO:0000256" key="10">
    <source>
        <dbReference type="ARBA" id="ARBA00038466"/>
    </source>
</evidence>
<dbReference type="InterPro" id="IPR005599">
    <property type="entry name" value="GPI_mannosylTrfase"/>
</dbReference>
<feature type="transmembrane region" description="Helical" evidence="11">
    <location>
        <begin position="14"/>
        <end position="33"/>
    </location>
</feature>
<dbReference type="EC" id="2.4.1.-" evidence="11"/>
<evidence type="ECO:0000256" key="4">
    <source>
        <dbReference type="ARBA" id="ARBA00022676"/>
    </source>
</evidence>
<evidence type="ECO:0000313" key="12">
    <source>
        <dbReference type="EMBL" id="WWD05534.1"/>
    </source>
</evidence>
<evidence type="ECO:0000256" key="11">
    <source>
        <dbReference type="RuleBase" id="RU363075"/>
    </source>
</evidence>
<evidence type="ECO:0000256" key="7">
    <source>
        <dbReference type="ARBA" id="ARBA00022824"/>
    </source>
</evidence>
<comment type="pathway">
    <text evidence="2">Glycolipid biosynthesis; glycosylphosphatidylinositol-anchor biosynthesis.</text>
</comment>
<evidence type="ECO:0000313" key="13">
    <source>
        <dbReference type="Proteomes" id="UP001358614"/>
    </source>
</evidence>
<keyword evidence="4 11" id="KW-0328">Glycosyltransferase</keyword>
<keyword evidence="13" id="KW-1185">Reference proteome</keyword>
<dbReference type="PANTHER" id="PTHR22760:SF3">
    <property type="entry name" value="GPI MANNOSYLTRANSFERASE 4"/>
    <property type="match status" value="1"/>
</dbReference>
<keyword evidence="6 11" id="KW-0812">Transmembrane</keyword>
<dbReference type="PANTHER" id="PTHR22760">
    <property type="entry name" value="GLYCOSYLTRANSFERASE"/>
    <property type="match status" value="1"/>
</dbReference>
<organism evidence="12 13">
    <name type="scientific">Kwoniella europaea PYCC6329</name>
    <dbReference type="NCBI Taxonomy" id="1423913"/>
    <lineage>
        <taxon>Eukaryota</taxon>
        <taxon>Fungi</taxon>
        <taxon>Dikarya</taxon>
        <taxon>Basidiomycota</taxon>
        <taxon>Agaricomycotina</taxon>
        <taxon>Tremellomycetes</taxon>
        <taxon>Tremellales</taxon>
        <taxon>Cryptococcaceae</taxon>
        <taxon>Kwoniella</taxon>
    </lineage>
</organism>
<evidence type="ECO:0000256" key="1">
    <source>
        <dbReference type="ARBA" id="ARBA00004477"/>
    </source>
</evidence>
<dbReference type="GO" id="GO:0005789">
    <property type="term" value="C:endoplasmic reticulum membrane"/>
    <property type="evidence" value="ECO:0007669"/>
    <property type="project" value="UniProtKB-SubCell"/>
</dbReference>
<dbReference type="Pfam" id="PF03901">
    <property type="entry name" value="Glyco_transf_22"/>
    <property type="match status" value="1"/>
</dbReference>
<dbReference type="EMBL" id="CP144089">
    <property type="protein sequence ID" value="WWD05534.1"/>
    <property type="molecule type" value="Genomic_DNA"/>
</dbReference>
<evidence type="ECO:0000256" key="3">
    <source>
        <dbReference type="ARBA" id="ARBA00022502"/>
    </source>
</evidence>
<keyword evidence="8 11" id="KW-1133">Transmembrane helix</keyword>
<feature type="transmembrane region" description="Helical" evidence="11">
    <location>
        <begin position="352"/>
        <end position="371"/>
    </location>
</feature>
<feature type="transmembrane region" description="Helical" evidence="11">
    <location>
        <begin position="329"/>
        <end position="345"/>
    </location>
</feature>
<dbReference type="RefSeq" id="XP_066083501.1">
    <property type="nucleotide sequence ID" value="XM_066227404.1"/>
</dbReference>
<feature type="transmembrane region" description="Helical" evidence="11">
    <location>
        <begin position="305"/>
        <end position="323"/>
    </location>
</feature>
<reference evidence="12 13" key="1">
    <citation type="submission" date="2024-01" db="EMBL/GenBank/DDBJ databases">
        <title>Comparative genomics of Cryptococcus and Kwoniella reveals pathogenesis evolution and contrasting modes of karyotype evolution via chromosome fusion or intercentromeric recombination.</title>
        <authorList>
            <person name="Coelho M.A."/>
            <person name="David-Palma M."/>
            <person name="Shea T."/>
            <person name="Bowers K."/>
            <person name="McGinley-Smith S."/>
            <person name="Mohammad A.W."/>
            <person name="Gnirke A."/>
            <person name="Yurkov A.M."/>
            <person name="Nowrousian M."/>
            <person name="Sun S."/>
            <person name="Cuomo C.A."/>
            <person name="Heitman J."/>
        </authorList>
    </citation>
    <scope>NUCLEOTIDE SEQUENCE [LARGE SCALE GENOMIC DNA]</scope>
    <source>
        <strain evidence="12 13">PYCC6329</strain>
    </source>
</reference>
<feature type="transmembrane region" description="Helical" evidence="11">
    <location>
        <begin position="68"/>
        <end position="87"/>
    </location>
</feature>
<sequence>MLKLAGYSYLTERWYLFLLMIRLYFALSPSYIYPDENSQGPEVIAGKVLGYDVNYTWEFTSQSPVRSWFILWISYGPTMSIMRFFACTPKTTSYALRAKMFLLSVCVGDRAIWELSSSIKHRKSHLLMAGSSYVTWTYQMHTFSNSWETLLVLWSMALIRRIIQNKGQSRFRSCLVLGFIFSLGIFNRTTFPAFIFIPSLRLLPHFFQHSRSAVAFVFSFGITSSIAILVDTICYTGSIWGNFNPIITPLNNILYNANTANLAQHGLHPWYLHSLVNFPQLIGPAILLILLQLPFSFRSPLSSELWWNIITALFAIMSLSLFPHQEARFLIPIVPLILCCVRLPSGKKSRKMWLVMWMIFNGFMGMFMGVYHQGGVIPLQMRIPQMVEQGNVYWWKTYSPPVWLLGDKGRNTNLTTIRVFEGDIIDPIKLSATTTTTYLVAPYSSTRLDRYVNMGDEGIRLEEMWWYDRHLNLDDLDFEVDGIWGTVERVWGRRGLILWKVHIVM</sequence>
<evidence type="ECO:0000256" key="8">
    <source>
        <dbReference type="ARBA" id="ARBA00022989"/>
    </source>
</evidence>
<dbReference type="Proteomes" id="UP001358614">
    <property type="component" value="Chromosome 1"/>
</dbReference>
<evidence type="ECO:0000256" key="5">
    <source>
        <dbReference type="ARBA" id="ARBA00022679"/>
    </source>
</evidence>
<accession>A0AAX4KHN5</accession>
<dbReference type="AlphaFoldDB" id="A0AAX4KHN5"/>
<name>A0AAX4KHN5_9TREE</name>
<comment type="subcellular location">
    <subcellularLocation>
        <location evidence="1 11">Endoplasmic reticulum membrane</location>
        <topology evidence="1 11">Multi-pass membrane protein</topology>
    </subcellularLocation>
</comment>
<keyword evidence="5" id="KW-0808">Transferase</keyword>
<keyword evidence="3" id="KW-0337">GPI-anchor biosynthesis</keyword>
<gene>
    <name evidence="12" type="ORF">V865_003613</name>
</gene>
<evidence type="ECO:0000256" key="6">
    <source>
        <dbReference type="ARBA" id="ARBA00022692"/>
    </source>
</evidence>
<evidence type="ECO:0000256" key="2">
    <source>
        <dbReference type="ARBA" id="ARBA00004687"/>
    </source>
</evidence>